<evidence type="ECO:0000256" key="4">
    <source>
        <dbReference type="ARBA" id="ARBA00022679"/>
    </source>
</evidence>
<dbReference type="InterPro" id="IPR003594">
    <property type="entry name" value="HATPase_dom"/>
</dbReference>
<feature type="transmembrane region" description="Helical" evidence="10">
    <location>
        <begin position="103"/>
        <end position="120"/>
    </location>
</feature>
<dbReference type="GO" id="GO:0046983">
    <property type="term" value="F:protein dimerization activity"/>
    <property type="evidence" value="ECO:0007669"/>
    <property type="project" value="InterPro"/>
</dbReference>
<dbReference type="AlphaFoldDB" id="A0A2T0Q5A6"/>
<dbReference type="InterPro" id="IPR036890">
    <property type="entry name" value="HATPase_C_sf"/>
</dbReference>
<dbReference type="SMART" id="SM00387">
    <property type="entry name" value="HATPase_c"/>
    <property type="match status" value="1"/>
</dbReference>
<keyword evidence="6 12" id="KW-0418">Kinase</keyword>
<dbReference type="Gene3D" id="1.20.5.1930">
    <property type="match status" value="1"/>
</dbReference>
<dbReference type="Gene3D" id="3.30.565.10">
    <property type="entry name" value="Histidine kinase-like ATPase, C-terminal domain"/>
    <property type="match status" value="1"/>
</dbReference>
<evidence type="ECO:0000313" key="13">
    <source>
        <dbReference type="Proteomes" id="UP000237846"/>
    </source>
</evidence>
<evidence type="ECO:0000256" key="9">
    <source>
        <dbReference type="SAM" id="MobiDB-lite"/>
    </source>
</evidence>
<evidence type="ECO:0000259" key="11">
    <source>
        <dbReference type="PROSITE" id="PS50109"/>
    </source>
</evidence>
<dbReference type="InterPro" id="IPR055558">
    <property type="entry name" value="DUF7134"/>
</dbReference>
<keyword evidence="10" id="KW-1133">Transmembrane helix</keyword>
<protein>
    <recommendedName>
        <fullName evidence="2">histidine kinase</fullName>
        <ecNumber evidence="2">2.7.13.3</ecNumber>
    </recommendedName>
</protein>
<keyword evidence="10" id="KW-0472">Membrane</keyword>
<dbReference type="InterPro" id="IPR005467">
    <property type="entry name" value="His_kinase_dom"/>
</dbReference>
<keyword evidence="10" id="KW-0812">Transmembrane</keyword>
<evidence type="ECO:0000313" key="12">
    <source>
        <dbReference type="EMBL" id="PRX99015.1"/>
    </source>
</evidence>
<dbReference type="EC" id="2.7.13.3" evidence="2"/>
<evidence type="ECO:0000256" key="1">
    <source>
        <dbReference type="ARBA" id="ARBA00000085"/>
    </source>
</evidence>
<dbReference type="Proteomes" id="UP000237846">
    <property type="component" value="Unassembled WGS sequence"/>
</dbReference>
<evidence type="ECO:0000256" key="5">
    <source>
        <dbReference type="ARBA" id="ARBA00022741"/>
    </source>
</evidence>
<reference evidence="12 13" key="1">
    <citation type="submission" date="2018-03" db="EMBL/GenBank/DDBJ databases">
        <title>Genomic Encyclopedia of Archaeal and Bacterial Type Strains, Phase II (KMG-II): from individual species to whole genera.</title>
        <authorList>
            <person name="Goeker M."/>
        </authorList>
    </citation>
    <scope>NUCLEOTIDE SEQUENCE [LARGE SCALE GENOMIC DNA]</scope>
    <source>
        <strain evidence="12 13">DSM 45601</strain>
    </source>
</reference>
<dbReference type="Pfam" id="PF07730">
    <property type="entry name" value="HisKA_3"/>
    <property type="match status" value="1"/>
</dbReference>
<evidence type="ECO:0000256" key="8">
    <source>
        <dbReference type="ARBA" id="ARBA00023012"/>
    </source>
</evidence>
<keyword evidence="4" id="KW-0808">Transferase</keyword>
<comment type="catalytic activity">
    <reaction evidence="1">
        <text>ATP + protein L-histidine = ADP + protein N-phospho-L-histidine.</text>
        <dbReference type="EC" id="2.7.13.3"/>
    </reaction>
</comment>
<feature type="region of interest" description="Disordered" evidence="9">
    <location>
        <begin position="368"/>
        <end position="391"/>
    </location>
</feature>
<feature type="domain" description="Histidine kinase" evidence="11">
    <location>
        <begin position="335"/>
        <end position="427"/>
    </location>
</feature>
<dbReference type="SUPFAM" id="SSF55874">
    <property type="entry name" value="ATPase domain of HSP90 chaperone/DNA topoisomerase II/histidine kinase"/>
    <property type="match status" value="1"/>
</dbReference>
<feature type="transmembrane region" description="Helical" evidence="10">
    <location>
        <begin position="47"/>
        <end position="67"/>
    </location>
</feature>
<keyword evidence="13" id="KW-1185">Reference proteome</keyword>
<dbReference type="CDD" id="cd16917">
    <property type="entry name" value="HATPase_UhpB-NarQ-NarX-like"/>
    <property type="match status" value="1"/>
</dbReference>
<dbReference type="EMBL" id="PVZC01000004">
    <property type="protein sequence ID" value="PRX99015.1"/>
    <property type="molecule type" value="Genomic_DNA"/>
</dbReference>
<organism evidence="12 13">
    <name type="scientific">Allonocardiopsis opalescens</name>
    <dbReference type="NCBI Taxonomy" id="1144618"/>
    <lineage>
        <taxon>Bacteria</taxon>
        <taxon>Bacillati</taxon>
        <taxon>Actinomycetota</taxon>
        <taxon>Actinomycetes</taxon>
        <taxon>Streptosporangiales</taxon>
        <taxon>Allonocardiopsis</taxon>
    </lineage>
</organism>
<dbReference type="Pfam" id="PF23539">
    <property type="entry name" value="DUF7134"/>
    <property type="match status" value="1"/>
</dbReference>
<dbReference type="PANTHER" id="PTHR24421">
    <property type="entry name" value="NITRATE/NITRITE SENSOR PROTEIN NARX-RELATED"/>
    <property type="match status" value="1"/>
</dbReference>
<gene>
    <name evidence="12" type="ORF">CLV72_104595</name>
</gene>
<proteinExistence type="predicted"/>
<feature type="transmembrane region" description="Helical" evidence="10">
    <location>
        <begin position="173"/>
        <end position="194"/>
    </location>
</feature>
<dbReference type="PANTHER" id="PTHR24421:SF10">
    <property type="entry name" value="NITRATE_NITRITE SENSOR PROTEIN NARQ"/>
    <property type="match status" value="1"/>
</dbReference>
<dbReference type="GO" id="GO:0016020">
    <property type="term" value="C:membrane"/>
    <property type="evidence" value="ECO:0007669"/>
    <property type="project" value="InterPro"/>
</dbReference>
<keyword evidence="7" id="KW-0067">ATP-binding</keyword>
<keyword evidence="5" id="KW-0547">Nucleotide-binding</keyword>
<dbReference type="InterPro" id="IPR050482">
    <property type="entry name" value="Sensor_HK_TwoCompSys"/>
</dbReference>
<dbReference type="GO" id="GO:0005524">
    <property type="term" value="F:ATP binding"/>
    <property type="evidence" value="ECO:0007669"/>
    <property type="project" value="UniProtKB-KW"/>
</dbReference>
<accession>A0A2T0Q5A6</accession>
<dbReference type="PROSITE" id="PS50109">
    <property type="entry name" value="HIS_KIN"/>
    <property type="match status" value="1"/>
</dbReference>
<keyword evidence="8" id="KW-0902">Two-component regulatory system</keyword>
<feature type="region of interest" description="Disordered" evidence="9">
    <location>
        <begin position="1"/>
        <end position="34"/>
    </location>
</feature>
<dbReference type="InterPro" id="IPR011712">
    <property type="entry name" value="Sig_transdc_His_kin_sub3_dim/P"/>
</dbReference>
<evidence type="ECO:0000256" key="7">
    <source>
        <dbReference type="ARBA" id="ARBA00022840"/>
    </source>
</evidence>
<evidence type="ECO:0000256" key="3">
    <source>
        <dbReference type="ARBA" id="ARBA00022553"/>
    </source>
</evidence>
<evidence type="ECO:0000256" key="10">
    <source>
        <dbReference type="SAM" id="Phobius"/>
    </source>
</evidence>
<dbReference type="Pfam" id="PF02518">
    <property type="entry name" value="HATPase_c"/>
    <property type="match status" value="1"/>
</dbReference>
<name>A0A2T0Q5A6_9ACTN</name>
<sequence length="435" mass="45495">MPGSEAAARTGGYRQRVDERGAAPGPGDDTDDGRAAFLARPLRRRELIALDALAALAYPVVLLAYPFSQDLAARSWGELPLWAVWPLVAATAAPLAVRRLWPLPVLGAVLAATAVSVALLGVREPFLAVAFALYPVALSTPRRRWEPSVAIAVGCVVLAATMTTMGSPVGTGGIGMVLIGLVLIGGSWTIGRAVRERRAYAERTAERLAERLAERAVTEERLRIARELHDVVAHGMSLVAVKAGVARHVLRERPEEAADALGVIETASRSALTEMRHMLGVLRSESDGPGGDLAPAPGLDGLPELAERAARAGVRVELDVRVPELPEGLRLAVFRIVQEAVTNAVRHAAPTRCRVTVAARAGQVAVDVADDGPGGRPSREAPPERAAGPGHGLIGMRERVAVYGGSFTAGPRSGGGFAVSARLPYQAAAVGGAAR</sequence>
<keyword evidence="3" id="KW-0597">Phosphoprotein</keyword>
<evidence type="ECO:0000256" key="2">
    <source>
        <dbReference type="ARBA" id="ARBA00012438"/>
    </source>
</evidence>
<dbReference type="GO" id="GO:0000155">
    <property type="term" value="F:phosphorelay sensor kinase activity"/>
    <property type="evidence" value="ECO:0007669"/>
    <property type="project" value="InterPro"/>
</dbReference>
<evidence type="ECO:0000256" key="6">
    <source>
        <dbReference type="ARBA" id="ARBA00022777"/>
    </source>
</evidence>
<feature type="transmembrane region" description="Helical" evidence="10">
    <location>
        <begin position="149"/>
        <end position="167"/>
    </location>
</feature>
<comment type="caution">
    <text evidence="12">The sequence shown here is derived from an EMBL/GenBank/DDBJ whole genome shotgun (WGS) entry which is preliminary data.</text>
</comment>